<protein>
    <submittedName>
        <fullName evidence="2">Str. FM013</fullName>
    </submittedName>
</protein>
<dbReference type="AlphaFoldDB" id="A0A0G4PCU9"/>
<keyword evidence="3" id="KW-1185">Reference proteome</keyword>
<dbReference type="EMBL" id="HG793144">
    <property type="protein sequence ID" value="CRL24117.1"/>
    <property type="molecule type" value="Genomic_DNA"/>
</dbReference>
<feature type="compositionally biased region" description="Basic and acidic residues" evidence="1">
    <location>
        <begin position="1"/>
        <end position="12"/>
    </location>
</feature>
<accession>A0A0G4PCU9</accession>
<gene>
    <name evidence="2" type="ORF">PCAMFM013_S011g000111</name>
</gene>
<proteinExistence type="predicted"/>
<dbReference type="Proteomes" id="UP000053732">
    <property type="component" value="Unassembled WGS sequence"/>
</dbReference>
<evidence type="ECO:0000313" key="2">
    <source>
        <dbReference type="EMBL" id="CRL24117.1"/>
    </source>
</evidence>
<evidence type="ECO:0000313" key="3">
    <source>
        <dbReference type="Proteomes" id="UP000053732"/>
    </source>
</evidence>
<evidence type="ECO:0000256" key="1">
    <source>
        <dbReference type="SAM" id="MobiDB-lite"/>
    </source>
</evidence>
<reference evidence="2 3" key="1">
    <citation type="journal article" date="2014" name="Nat. Commun.">
        <title>Multiple recent horizontal transfers of a large genomic region in cheese making fungi.</title>
        <authorList>
            <person name="Cheeseman K."/>
            <person name="Ropars J."/>
            <person name="Renault P."/>
            <person name="Dupont J."/>
            <person name="Gouzy J."/>
            <person name="Branca A."/>
            <person name="Abraham A.L."/>
            <person name="Ceppi M."/>
            <person name="Conseiller E."/>
            <person name="Debuchy R."/>
            <person name="Malagnac F."/>
            <person name="Goarin A."/>
            <person name="Silar P."/>
            <person name="Lacoste S."/>
            <person name="Sallet E."/>
            <person name="Bensimon A."/>
            <person name="Giraud T."/>
            <person name="Brygoo Y."/>
        </authorList>
    </citation>
    <scope>NUCLEOTIDE SEQUENCE [LARGE SCALE GENOMIC DNA]</scope>
    <source>
        <strain evidence="3">FM 013</strain>
    </source>
</reference>
<name>A0A0G4PCU9_PENC3</name>
<sequence>MQLQNHRTEYGIRQRGSGQNSLPTSRDVRMLLIRAQGTTWLMGP</sequence>
<feature type="region of interest" description="Disordered" evidence="1">
    <location>
        <begin position="1"/>
        <end position="25"/>
    </location>
</feature>
<organism evidence="2 3">
    <name type="scientific">Penicillium camemberti (strain FM 013)</name>
    <dbReference type="NCBI Taxonomy" id="1429867"/>
    <lineage>
        <taxon>Eukaryota</taxon>
        <taxon>Fungi</taxon>
        <taxon>Dikarya</taxon>
        <taxon>Ascomycota</taxon>
        <taxon>Pezizomycotina</taxon>
        <taxon>Eurotiomycetes</taxon>
        <taxon>Eurotiomycetidae</taxon>
        <taxon>Eurotiales</taxon>
        <taxon>Aspergillaceae</taxon>
        <taxon>Penicillium</taxon>
    </lineage>
</organism>